<dbReference type="AlphaFoldDB" id="K5BAT7"/>
<dbReference type="Proteomes" id="UP000006265">
    <property type="component" value="Unassembled WGS sequence"/>
</dbReference>
<proteinExistence type="predicted"/>
<comment type="caution">
    <text evidence="1">The sequence shown here is derived from an EMBL/GenBank/DDBJ whole genome shotgun (WGS) entry which is preliminary data.</text>
</comment>
<sequence>MGAGGKGIDPIRVRSALAVVKQHPVMVTFVAAPVLLGLVLVWVLISKPLAVLLPVGLVRFGGSALLRRRA</sequence>
<evidence type="ECO:0000313" key="2">
    <source>
        <dbReference type="Proteomes" id="UP000006265"/>
    </source>
</evidence>
<name>K5BAT7_MYCHD</name>
<protein>
    <submittedName>
        <fullName evidence="1">Uncharacterized protein</fullName>
    </submittedName>
</protein>
<dbReference type="EMBL" id="AMRA01000092">
    <property type="protein sequence ID" value="EKF22810.1"/>
    <property type="molecule type" value="Genomic_DNA"/>
</dbReference>
<evidence type="ECO:0000313" key="1">
    <source>
        <dbReference type="EMBL" id="EKF22810.1"/>
    </source>
</evidence>
<dbReference type="RefSeq" id="WP_005629231.1">
    <property type="nucleotide sequence ID" value="NZ_AMRA01000092.1"/>
</dbReference>
<keyword evidence="2" id="KW-1185">Reference proteome</keyword>
<dbReference type="PATRIC" id="fig|1122247.3.peg.3038"/>
<gene>
    <name evidence="1" type="ORF">C731_3169</name>
</gene>
<dbReference type="STRING" id="1122247.GCA_000379865_00563"/>
<organism evidence="1 2">
    <name type="scientific">Mycolicibacterium hassiacum (strain DSM 44199 / CIP 105218 / JCM 12690 / 3849)</name>
    <name type="common">Mycobacterium hassiacum</name>
    <dbReference type="NCBI Taxonomy" id="1122247"/>
    <lineage>
        <taxon>Bacteria</taxon>
        <taxon>Bacillati</taxon>
        <taxon>Actinomycetota</taxon>
        <taxon>Actinomycetes</taxon>
        <taxon>Mycobacteriales</taxon>
        <taxon>Mycobacteriaceae</taxon>
        <taxon>Mycolicibacterium</taxon>
    </lineage>
</organism>
<reference evidence="1 2" key="1">
    <citation type="journal article" date="2012" name="J. Bacteriol.">
        <title>Genome sequence of Mycobacterium hassiacum DSM 44199, a rare source of heat-stable mycobacterial proteins.</title>
        <authorList>
            <person name="Tiago I."/>
            <person name="Maranha A."/>
            <person name="Mendes V."/>
            <person name="Alarico S."/>
            <person name="Moynihan P.J."/>
            <person name="Clarke A.J."/>
            <person name="Macedo-Ribeiro S."/>
            <person name="Pereira P.J."/>
            <person name="Empadinhas N."/>
        </authorList>
    </citation>
    <scope>NUCLEOTIDE SEQUENCE [LARGE SCALE GENOMIC DNA]</scope>
    <source>
        <strain evidence="2">DSM 44199 / CIP 105218 / JCM 12690 / 3849</strain>
    </source>
</reference>
<accession>K5BAT7</accession>